<reference evidence="1" key="2">
    <citation type="submission" date="2017-05" db="EMBL/GenBank/DDBJ databases">
        <authorList>
            <person name="Lin X.B."/>
            <person name="Stothard P."/>
            <person name="Tasseva G."/>
            <person name="Walter J."/>
        </authorList>
    </citation>
    <scope>NUCLEOTIDE SEQUENCE</scope>
    <source>
        <strain evidence="1">609u</strain>
    </source>
</reference>
<organism evidence="2 3">
    <name type="scientific">Lactobacillus taiwanensis</name>
    <dbReference type="NCBI Taxonomy" id="508451"/>
    <lineage>
        <taxon>Bacteria</taxon>
        <taxon>Bacillati</taxon>
        <taxon>Bacillota</taxon>
        <taxon>Bacilli</taxon>
        <taxon>Lactobacillales</taxon>
        <taxon>Lactobacillaceae</taxon>
        <taxon>Lactobacillus</taxon>
    </lineage>
</organism>
<name>A0A256LBF5_9LACO</name>
<dbReference type="EMBL" id="NGNV01000063">
    <property type="protein sequence ID" value="OYR86911.1"/>
    <property type="molecule type" value="Genomic_DNA"/>
</dbReference>
<reference evidence="2 3" key="1">
    <citation type="submission" date="2017-04" db="EMBL/GenBank/DDBJ databases">
        <authorList>
            <person name="Afonso C.L."/>
            <person name="Miller P.J."/>
            <person name="Scott M.A."/>
            <person name="Spackman E."/>
            <person name="Goraichik I."/>
            <person name="Dimitrov K.M."/>
            <person name="Suarez D.L."/>
            <person name="Swayne D.E."/>
        </authorList>
    </citation>
    <scope>NUCLEOTIDE SEQUENCE [LARGE SCALE GENOMIC DNA]</scope>
    <source>
        <strain evidence="2 3">609q</strain>
    </source>
</reference>
<comment type="caution">
    <text evidence="2">The sequence shown here is derived from an EMBL/GenBank/DDBJ whole genome shotgun (WGS) entry which is preliminary data.</text>
</comment>
<protein>
    <submittedName>
        <fullName evidence="2">Uncharacterized protein</fullName>
    </submittedName>
</protein>
<proteinExistence type="predicted"/>
<dbReference type="Proteomes" id="UP000215828">
    <property type="component" value="Unassembled WGS sequence"/>
</dbReference>
<sequence length="99" mass="11589">MEEIRLFKSKFDDVKPGDMFINENKTKIYEIVSMFSGYFTGWMLLTRYLDDDNGFTECSYIQTGKDKEKKIAALLYGLDRTCHLKNIDPKDWIGEKDNG</sequence>
<evidence type="ECO:0000313" key="2">
    <source>
        <dbReference type="EMBL" id="OYR89852.1"/>
    </source>
</evidence>
<dbReference type="RefSeq" id="WP_094496279.1">
    <property type="nucleotide sequence ID" value="NZ_NGNV01000063.1"/>
</dbReference>
<dbReference type="Proteomes" id="UP000216316">
    <property type="component" value="Unassembled WGS sequence"/>
</dbReference>
<evidence type="ECO:0000313" key="3">
    <source>
        <dbReference type="Proteomes" id="UP000215828"/>
    </source>
</evidence>
<evidence type="ECO:0000313" key="4">
    <source>
        <dbReference type="Proteomes" id="UP000216316"/>
    </source>
</evidence>
<dbReference type="EMBL" id="NGNX01000063">
    <property type="protein sequence ID" value="OYR89852.1"/>
    <property type="molecule type" value="Genomic_DNA"/>
</dbReference>
<accession>A0A256LBF5</accession>
<gene>
    <name evidence="1" type="ORF">CBF53_10705</name>
    <name evidence="2" type="ORF">CBF70_10785</name>
</gene>
<keyword evidence="4" id="KW-1185">Reference proteome</keyword>
<dbReference type="AlphaFoldDB" id="A0A256LBF5"/>
<evidence type="ECO:0000313" key="1">
    <source>
        <dbReference type="EMBL" id="OYR86911.1"/>
    </source>
</evidence>
<reference evidence="3 4" key="3">
    <citation type="submission" date="2017-09" db="EMBL/GenBank/DDBJ databases">
        <title>Tripartite evolution among Lactobacillus johnsonii, Lactobacillus taiwanensis, Lactobacillus reuteri and their rodent host.</title>
        <authorList>
            <person name="Wang T."/>
            <person name="Knowles S."/>
            <person name="Cheng C."/>
        </authorList>
    </citation>
    <scope>NUCLEOTIDE SEQUENCE [LARGE SCALE GENOMIC DNA]</scope>
    <source>
        <strain evidence="2 3">609q</strain>
        <strain evidence="1 4">609u</strain>
    </source>
</reference>